<dbReference type="Proteomes" id="UP000600865">
    <property type="component" value="Unassembled WGS sequence"/>
</dbReference>
<evidence type="ECO:0000256" key="6">
    <source>
        <dbReference type="ARBA" id="ARBA00023237"/>
    </source>
</evidence>
<keyword evidence="7" id="KW-0732">Signal</keyword>
<comment type="caution">
    <text evidence="9">The sequence shown here is derived from an EMBL/GenBank/DDBJ whole genome shotgun (WGS) entry which is preliminary data.</text>
</comment>
<evidence type="ECO:0000256" key="7">
    <source>
        <dbReference type="SAM" id="SignalP"/>
    </source>
</evidence>
<dbReference type="PANTHER" id="PTHR30069:SF46">
    <property type="entry name" value="OAR PROTEIN"/>
    <property type="match status" value="1"/>
</dbReference>
<keyword evidence="6" id="KW-0998">Cell outer membrane</keyword>
<dbReference type="InterPro" id="IPR057601">
    <property type="entry name" value="Oar-like_b-barrel"/>
</dbReference>
<dbReference type="GO" id="GO:0015344">
    <property type="term" value="F:siderophore uptake transmembrane transporter activity"/>
    <property type="evidence" value="ECO:0007669"/>
    <property type="project" value="TreeGrafter"/>
</dbReference>
<dbReference type="Gene3D" id="2.60.40.1120">
    <property type="entry name" value="Carboxypeptidase-like, regulatory domain"/>
    <property type="match status" value="1"/>
</dbReference>
<dbReference type="EMBL" id="BMYV01000003">
    <property type="protein sequence ID" value="GGX73583.1"/>
    <property type="molecule type" value="Genomic_DNA"/>
</dbReference>
<dbReference type="PANTHER" id="PTHR30069">
    <property type="entry name" value="TONB-DEPENDENT OUTER MEMBRANE RECEPTOR"/>
    <property type="match status" value="1"/>
</dbReference>
<keyword evidence="2" id="KW-0813">Transport</keyword>
<sequence>MNKIIASFGYRAVMSASVMALTIASASSVAHAQVITSEIGGYVTNDNASPIAGAQVTITNTTTGFVRTVTTDSSGAFQLRNLNTAGLYDVSVSADNFQGERVEGLALSVGSRSSLNFVLGGGDIDDVIVVVAQRQVLGEVAPGPSSIFGLDTLENAPAINRDIKDIIRLDPRVYVDETNSNAVQCAGANPRFNSLTVDGIRLNDNFGLNSNGFPTERLPFSFDAIQQVAVELAPYDVEYGGFTACNINAVTKSGANEIFGSAFIDYTSEDFKGDKADGQTLDNSGFEEIRYGINVGLPLVKDKLFLFAAYEKLEGADLFGANTPEGTGITQAQFDEIIGIAEGQYGYVSGGLPSTVDNEDEKLLVKLDWNINDRHRLAATYNYNDGFSISGSDTGTNRLSDGNHFYERGAELNAISGALYSDWNDKLSTELRVSHLDLQNRQLPLGGLEFGEVQIRNQGPRRTTVYLGADDSRHANQLNYELTSYKAKADYAAGQHNLTIGAELEDFEVFNLFIQEAEGEWVFDSIEDFRNGDFSDFRYENAAGSNNIDDGAAKFGYQIWTAYVQDEWFVTDQLTLTAGLRLDAYTSDDKPTFNQSFFNDFGIRNDANLDGKSLLQPRFAFNYNHTDTMSFRGGLGLYSGGNPNVWLSNNYSNNGVTLFESRTRGGNLGDFTYGGGSGTPFFDVPDSAVAAVAAANGRGPVNALDPEFDIPSELKLSLGTTFELNTGFLGNGYNVNLDALGSFTQSAALYTNLDLQQTGQTFDGRPIFNNNPFFNNFVLTNAKDKASSFTLSGSIAQEYDNGVDWTLAYAYTDAEDVNPMTSSVAFSNYNNISRSNPQDPGVATSNYEIKHRFTFRAGYEVELVQDYKTRLSMFASLNEGRPFSFTYNDASAFGESFRTDNQLFYVPTGVNDPNVIFDGIDTGAFFNYLNETGLDEYAGQIAPRNAFNDDWFAKIDLRISQQLPGLRDGDRASVFAVMKNVGNFIDSDWGVLKQNGFPGSAPLTNVAINDAGQYVYSNFNSNAGEGSVNVGVSTWELRFGAKYDF</sequence>
<dbReference type="Pfam" id="PF25183">
    <property type="entry name" value="OMP_b-brl_4"/>
    <property type="match status" value="1"/>
</dbReference>
<proteinExistence type="predicted"/>
<keyword evidence="4" id="KW-0812">Transmembrane</keyword>
<evidence type="ECO:0000256" key="5">
    <source>
        <dbReference type="ARBA" id="ARBA00023136"/>
    </source>
</evidence>
<accession>A0A918KU73</accession>
<dbReference type="SUPFAM" id="SSF56935">
    <property type="entry name" value="Porins"/>
    <property type="match status" value="1"/>
</dbReference>
<evidence type="ECO:0000313" key="9">
    <source>
        <dbReference type="EMBL" id="GGX73583.1"/>
    </source>
</evidence>
<feature type="signal peptide" evidence="7">
    <location>
        <begin position="1"/>
        <end position="32"/>
    </location>
</feature>
<dbReference type="InterPro" id="IPR008969">
    <property type="entry name" value="CarboxyPept-like_regulatory"/>
</dbReference>
<comment type="subcellular location">
    <subcellularLocation>
        <location evidence="1">Cell outer membrane</location>
        <topology evidence="1">Multi-pass membrane protein</topology>
    </subcellularLocation>
</comment>
<keyword evidence="3" id="KW-1134">Transmembrane beta strand</keyword>
<dbReference type="Gene3D" id="2.170.130.10">
    <property type="entry name" value="TonB-dependent receptor, plug domain"/>
    <property type="match status" value="1"/>
</dbReference>
<feature type="domain" description="TonB-dependent transporter Oar-like beta-barrel" evidence="8">
    <location>
        <begin position="357"/>
        <end position="968"/>
    </location>
</feature>
<organism evidence="9 10">
    <name type="scientific">Litorimonas cladophorae</name>
    <dbReference type="NCBI Taxonomy" id="1220491"/>
    <lineage>
        <taxon>Bacteria</taxon>
        <taxon>Pseudomonadati</taxon>
        <taxon>Pseudomonadota</taxon>
        <taxon>Alphaproteobacteria</taxon>
        <taxon>Maricaulales</taxon>
        <taxon>Robiginitomaculaceae</taxon>
    </lineage>
</organism>
<evidence type="ECO:0000256" key="4">
    <source>
        <dbReference type="ARBA" id="ARBA00022692"/>
    </source>
</evidence>
<evidence type="ECO:0000313" key="10">
    <source>
        <dbReference type="Proteomes" id="UP000600865"/>
    </source>
</evidence>
<dbReference type="GO" id="GO:0044718">
    <property type="term" value="P:siderophore transmembrane transport"/>
    <property type="evidence" value="ECO:0007669"/>
    <property type="project" value="TreeGrafter"/>
</dbReference>
<evidence type="ECO:0000259" key="8">
    <source>
        <dbReference type="Pfam" id="PF25183"/>
    </source>
</evidence>
<evidence type="ECO:0000256" key="2">
    <source>
        <dbReference type="ARBA" id="ARBA00022448"/>
    </source>
</evidence>
<dbReference type="RefSeq" id="WP_189586603.1">
    <property type="nucleotide sequence ID" value="NZ_BMYV01000003.1"/>
</dbReference>
<dbReference type="SUPFAM" id="SSF49464">
    <property type="entry name" value="Carboxypeptidase regulatory domain-like"/>
    <property type="match status" value="1"/>
</dbReference>
<protein>
    <submittedName>
        <fullName evidence="9">Oar protein</fullName>
    </submittedName>
</protein>
<evidence type="ECO:0000256" key="1">
    <source>
        <dbReference type="ARBA" id="ARBA00004571"/>
    </source>
</evidence>
<reference evidence="9 10" key="1">
    <citation type="journal article" date="2014" name="Int. J. Syst. Evol. Microbiol.">
        <title>Complete genome sequence of Corynebacterium casei LMG S-19264T (=DSM 44701T), isolated from a smear-ripened cheese.</title>
        <authorList>
            <consortium name="US DOE Joint Genome Institute (JGI-PGF)"/>
            <person name="Walter F."/>
            <person name="Albersmeier A."/>
            <person name="Kalinowski J."/>
            <person name="Ruckert C."/>
        </authorList>
    </citation>
    <scope>NUCLEOTIDE SEQUENCE [LARGE SCALE GENOMIC DNA]</scope>
    <source>
        <strain evidence="9 10">KCTC 23968</strain>
    </source>
</reference>
<evidence type="ECO:0000256" key="3">
    <source>
        <dbReference type="ARBA" id="ARBA00022452"/>
    </source>
</evidence>
<gene>
    <name evidence="9" type="primary">oar</name>
    <name evidence="9" type="ORF">GCM10011309_24570</name>
</gene>
<keyword evidence="5" id="KW-0472">Membrane</keyword>
<dbReference type="GO" id="GO:0009279">
    <property type="term" value="C:cell outer membrane"/>
    <property type="evidence" value="ECO:0007669"/>
    <property type="project" value="UniProtKB-SubCell"/>
</dbReference>
<dbReference type="AlphaFoldDB" id="A0A918KU73"/>
<keyword evidence="10" id="KW-1185">Reference proteome</keyword>
<dbReference type="InterPro" id="IPR037066">
    <property type="entry name" value="Plug_dom_sf"/>
</dbReference>
<dbReference type="Gene3D" id="2.40.170.20">
    <property type="entry name" value="TonB-dependent receptor, beta-barrel domain"/>
    <property type="match status" value="1"/>
</dbReference>
<feature type="chain" id="PRO_5036955683" evidence="7">
    <location>
        <begin position="33"/>
        <end position="1045"/>
    </location>
</feature>
<dbReference type="Pfam" id="PF13620">
    <property type="entry name" value="CarboxypepD_reg"/>
    <property type="match status" value="1"/>
</dbReference>
<name>A0A918KU73_9PROT</name>
<dbReference type="InterPro" id="IPR036942">
    <property type="entry name" value="Beta-barrel_TonB_sf"/>
</dbReference>
<dbReference type="InterPro" id="IPR039426">
    <property type="entry name" value="TonB-dep_rcpt-like"/>
</dbReference>